<accession>A0A0B9GU01</accession>
<sequence length="226" mass="26902">MSDKAYHSLLTSLPHIDSLFNSKITPISRYQLERRLSALTFDERKHLNMIEQLMHWDRTKDDADDAELIKFATRARSEVKSKVLRDLIDWRLDMRTVVAALRRKKAGEKAPSGPRWSFGTRYEFVRRNWNVPYFNLQFAFPWLPDVARYMEHDQSLEIEKALLEAVWDELDRISTKERFSFEAVVIYLLRWNLVFRWTTYNSEIAIERFDQLVDNALGDFASELPH</sequence>
<comment type="caution">
    <text evidence="1">The sequence shown here is derived from an EMBL/GenBank/DDBJ whole genome shotgun (WGS) entry which is preliminary data.</text>
</comment>
<dbReference type="Pfam" id="PF10962">
    <property type="entry name" value="DUF2764"/>
    <property type="match status" value="1"/>
</dbReference>
<reference evidence="1 2" key="1">
    <citation type="submission" date="2014-12" db="EMBL/GenBank/DDBJ databases">
        <title>Genome sequencing of Photobacterium gaetbulicola AD005a.</title>
        <authorList>
            <person name="Adrian T.G.S."/>
            <person name="Chan K.G."/>
        </authorList>
    </citation>
    <scope>NUCLEOTIDE SEQUENCE [LARGE SCALE GENOMIC DNA]</scope>
    <source>
        <strain evidence="1 2">AD005a</strain>
    </source>
</reference>
<dbReference type="AlphaFoldDB" id="A0A0B9GU01"/>
<evidence type="ECO:0000313" key="2">
    <source>
        <dbReference type="Proteomes" id="UP000031278"/>
    </source>
</evidence>
<gene>
    <name evidence="1" type="ORF">RJ45_18490</name>
</gene>
<proteinExistence type="predicted"/>
<dbReference type="InterPro" id="IPR024492">
    <property type="entry name" value="DUF2764"/>
</dbReference>
<dbReference type="RefSeq" id="WP_039465792.1">
    <property type="nucleotide sequence ID" value="NZ_JWLZ01000181.1"/>
</dbReference>
<organism evidence="1 2">
    <name type="scientific">Photobacterium gaetbulicola</name>
    <dbReference type="NCBI Taxonomy" id="1295392"/>
    <lineage>
        <taxon>Bacteria</taxon>
        <taxon>Pseudomonadati</taxon>
        <taxon>Pseudomonadota</taxon>
        <taxon>Gammaproteobacteria</taxon>
        <taxon>Vibrionales</taxon>
        <taxon>Vibrionaceae</taxon>
        <taxon>Photobacterium</taxon>
    </lineage>
</organism>
<dbReference type="Proteomes" id="UP000031278">
    <property type="component" value="Unassembled WGS sequence"/>
</dbReference>
<protein>
    <submittedName>
        <fullName evidence="1">Uncharacterized protein</fullName>
    </submittedName>
</protein>
<dbReference type="EMBL" id="JWLZ01000181">
    <property type="protein sequence ID" value="KHT62251.1"/>
    <property type="molecule type" value="Genomic_DNA"/>
</dbReference>
<evidence type="ECO:0000313" key="1">
    <source>
        <dbReference type="EMBL" id="KHT62251.1"/>
    </source>
</evidence>
<name>A0A0B9GU01_9GAMM</name>